<keyword evidence="3" id="KW-0489">Methyltransferase</keyword>
<sequence length="393" mass="41463">MRWQTRRVDPQTFAALTAPAGQDLLARVSDAAPGESDLALGTRLRRDHPAELVAAAMTQHHLRRRAVAKFGSDAARMYFTPDALEQSTRATVAAHRAARLAGLGGTALVDLGCGIGGDLIASARAGLRVHGVEQDPVRAAIARANLAALGLEGTVEVGDATTIAPAPDEVAFVDPARRDGSGRTFRLDALVPSWDFVTGLLHGRAVAKVMPGIAHDAVPPGVQAEWVSDGGDLVEASLWGAGFDLPTHRRATVLPAAATLTGRDAEAATGPLLSHLVEPDDAVIRAGLVAELAGDLGGHLLDPHIAWITTDSPAAEPFGRAFRVEAELPFREKQLRAALRERDIGTLTVKKRGIDIVPERLIARLKLSGSRTATVVLTRVAGEGRAFLVARER</sequence>
<dbReference type="Gene3D" id="3.40.50.150">
    <property type="entry name" value="Vaccinia Virus protein VP39"/>
    <property type="match status" value="1"/>
</dbReference>
<dbReference type="Proteomes" id="UP000321769">
    <property type="component" value="Unassembled WGS sequence"/>
</dbReference>
<evidence type="ECO:0000313" key="4">
    <source>
        <dbReference type="Proteomes" id="UP000321769"/>
    </source>
</evidence>
<accession>A0A512HWE7</accession>
<dbReference type="GO" id="GO:0032259">
    <property type="term" value="P:methylation"/>
    <property type="evidence" value="ECO:0007669"/>
    <property type="project" value="UniProtKB-KW"/>
</dbReference>
<comment type="caution">
    <text evidence="3">The sequence shown here is derived from an EMBL/GenBank/DDBJ whole genome shotgun (WGS) entry which is preliminary data.</text>
</comment>
<evidence type="ECO:0000259" key="2">
    <source>
        <dbReference type="Pfam" id="PF18096"/>
    </source>
</evidence>
<organism evidence="3 4">
    <name type="scientific">Aeromicrobium flavum</name>
    <dbReference type="NCBI Taxonomy" id="416568"/>
    <lineage>
        <taxon>Bacteria</taxon>
        <taxon>Bacillati</taxon>
        <taxon>Actinomycetota</taxon>
        <taxon>Actinomycetes</taxon>
        <taxon>Propionibacteriales</taxon>
        <taxon>Nocardioidaceae</taxon>
        <taxon>Aeromicrobium</taxon>
    </lineage>
</organism>
<dbReference type="GO" id="GO:0008168">
    <property type="term" value="F:methyltransferase activity"/>
    <property type="evidence" value="ECO:0007669"/>
    <property type="project" value="UniProtKB-KW"/>
</dbReference>
<name>A0A512HWE7_9ACTN</name>
<evidence type="ECO:0000313" key="3">
    <source>
        <dbReference type="EMBL" id="GEO89761.1"/>
    </source>
</evidence>
<keyword evidence="3" id="KW-0808">Transferase</keyword>
<dbReference type="InterPro" id="IPR041497">
    <property type="entry name" value="Thump-like"/>
</dbReference>
<gene>
    <name evidence="3" type="ORF">AFL01nite_20880</name>
</gene>
<proteinExistence type="predicted"/>
<dbReference type="PANTHER" id="PTHR14741:SF32">
    <property type="entry name" value="TRIMETHYLGUANOSINE SYNTHASE"/>
    <property type="match status" value="1"/>
</dbReference>
<dbReference type="EMBL" id="BJZQ01000010">
    <property type="protein sequence ID" value="GEO89761.1"/>
    <property type="molecule type" value="Genomic_DNA"/>
</dbReference>
<dbReference type="AlphaFoldDB" id="A0A512HWE7"/>
<evidence type="ECO:0000259" key="1">
    <source>
        <dbReference type="Pfam" id="PF13649"/>
    </source>
</evidence>
<dbReference type="Pfam" id="PF13649">
    <property type="entry name" value="Methyltransf_25"/>
    <property type="match status" value="1"/>
</dbReference>
<dbReference type="SUPFAM" id="SSF53335">
    <property type="entry name" value="S-adenosyl-L-methionine-dependent methyltransferases"/>
    <property type="match status" value="1"/>
</dbReference>
<feature type="domain" description="Methyltransferase" evidence="1">
    <location>
        <begin position="109"/>
        <end position="169"/>
    </location>
</feature>
<dbReference type="PANTHER" id="PTHR14741">
    <property type="entry name" value="S-ADENOSYLMETHIONINE-DEPENDENT METHYLTRANSFERASE RELATED"/>
    <property type="match status" value="1"/>
</dbReference>
<dbReference type="InterPro" id="IPR029063">
    <property type="entry name" value="SAM-dependent_MTases_sf"/>
</dbReference>
<feature type="domain" description="THUMP-like" evidence="2">
    <location>
        <begin position="319"/>
        <end position="390"/>
    </location>
</feature>
<dbReference type="InterPro" id="IPR041698">
    <property type="entry name" value="Methyltransf_25"/>
</dbReference>
<protein>
    <submittedName>
        <fullName evidence="3">Methyltransferase</fullName>
    </submittedName>
</protein>
<keyword evidence="4" id="KW-1185">Reference proteome</keyword>
<reference evidence="3 4" key="1">
    <citation type="submission" date="2019-07" db="EMBL/GenBank/DDBJ databases">
        <title>Whole genome shotgun sequence of Aeromicrobium flavum NBRC 107625.</title>
        <authorList>
            <person name="Hosoyama A."/>
            <person name="Uohara A."/>
            <person name="Ohji S."/>
            <person name="Ichikawa N."/>
        </authorList>
    </citation>
    <scope>NUCLEOTIDE SEQUENCE [LARGE SCALE GENOMIC DNA]</scope>
    <source>
        <strain evidence="3 4">NBRC 107625</strain>
    </source>
</reference>
<dbReference type="CDD" id="cd02440">
    <property type="entry name" value="AdoMet_MTases"/>
    <property type="match status" value="1"/>
</dbReference>
<dbReference type="Pfam" id="PF18096">
    <property type="entry name" value="Thump_like"/>
    <property type="match status" value="1"/>
</dbReference>